<dbReference type="RefSeq" id="XP_018271625.1">
    <property type="nucleotide sequence ID" value="XM_018414348.1"/>
</dbReference>
<dbReference type="GeneID" id="28974796"/>
<dbReference type="OMA" id="TDRWCAF"/>
<organism evidence="1 2">
    <name type="scientific">Rhodotorula graminis (strain WP1)</name>
    <dbReference type="NCBI Taxonomy" id="578459"/>
    <lineage>
        <taxon>Eukaryota</taxon>
        <taxon>Fungi</taxon>
        <taxon>Dikarya</taxon>
        <taxon>Basidiomycota</taxon>
        <taxon>Pucciniomycotina</taxon>
        <taxon>Microbotryomycetes</taxon>
        <taxon>Sporidiobolales</taxon>
        <taxon>Sporidiobolaceae</taxon>
        <taxon>Rhodotorula</taxon>
    </lineage>
</organism>
<sequence>MSTVTDEPLPRVPAPWLFTGSSWVIPLHTPFSETPIPLPAGSYAPFEAGSTADLSRRYHGGVGLVLVLRYDHSDVGPYDELILIPGLFSNEHEGEGVKYDWAITRIIVSSDKSTVNGRPEWGMPKHRGVFSFTPSPSSSSSTLITVAHPTSPDEPYFRTVLPLPAALGDAAVGEAKLAQLRETAQRLDAFVACPEPLRVDFAATGRCRICVVEPAPYGEGERRSGGDKLDDEDKEREWAELGDGVGFPRVKPLSRVANFHLTRFSMELAKGVVVKLKL</sequence>
<keyword evidence="2" id="KW-1185">Reference proteome</keyword>
<dbReference type="EMBL" id="KQ474078">
    <property type="protein sequence ID" value="KPV75576.1"/>
    <property type="molecule type" value="Genomic_DNA"/>
</dbReference>
<dbReference type="OrthoDB" id="9970474at2759"/>
<dbReference type="Gene3D" id="2.40.400.10">
    <property type="entry name" value="Acetoacetate decarboxylase-like"/>
    <property type="match status" value="1"/>
</dbReference>
<reference evidence="1 2" key="1">
    <citation type="journal article" date="2015" name="Front. Microbiol.">
        <title>Genome sequence of the plant growth promoting endophytic yeast Rhodotorula graminis WP1.</title>
        <authorList>
            <person name="Firrincieli A."/>
            <person name="Otillar R."/>
            <person name="Salamov A."/>
            <person name="Schmutz J."/>
            <person name="Khan Z."/>
            <person name="Redman R.S."/>
            <person name="Fleck N.D."/>
            <person name="Lindquist E."/>
            <person name="Grigoriev I.V."/>
            <person name="Doty S.L."/>
        </authorList>
    </citation>
    <scope>NUCLEOTIDE SEQUENCE [LARGE SCALE GENOMIC DNA]</scope>
    <source>
        <strain evidence="1 2">WP1</strain>
    </source>
</reference>
<protein>
    <recommendedName>
        <fullName evidence="3">Acetoacetate decarboxylase</fullName>
    </recommendedName>
</protein>
<dbReference type="AlphaFoldDB" id="A0A194S842"/>
<evidence type="ECO:0008006" key="3">
    <source>
        <dbReference type="Google" id="ProtNLM"/>
    </source>
</evidence>
<evidence type="ECO:0000313" key="2">
    <source>
        <dbReference type="Proteomes" id="UP000053890"/>
    </source>
</evidence>
<dbReference type="Proteomes" id="UP000053890">
    <property type="component" value="Unassembled WGS sequence"/>
</dbReference>
<accession>A0A194S842</accession>
<dbReference type="InterPro" id="IPR023375">
    <property type="entry name" value="ADC_dom_sf"/>
</dbReference>
<proteinExistence type="predicted"/>
<evidence type="ECO:0000313" key="1">
    <source>
        <dbReference type="EMBL" id="KPV75576.1"/>
    </source>
</evidence>
<dbReference type="SUPFAM" id="SSF160104">
    <property type="entry name" value="Acetoacetate decarboxylase-like"/>
    <property type="match status" value="1"/>
</dbReference>
<gene>
    <name evidence="1" type="ORF">RHOBADRAFT_44083</name>
</gene>
<name>A0A194S842_RHOGW</name>
<dbReference type="PANTHER" id="PTHR40518">
    <property type="entry name" value="ACETOACETATE DECARBOXYLASE"/>
    <property type="match status" value="1"/>
</dbReference>
<dbReference type="PANTHER" id="PTHR40518:SF1">
    <property type="entry name" value="ACETOACETATE DECARBOXYLASE"/>
    <property type="match status" value="1"/>
</dbReference>